<dbReference type="GO" id="GO:0015074">
    <property type="term" value="P:DNA integration"/>
    <property type="evidence" value="ECO:0007669"/>
    <property type="project" value="InterPro"/>
</dbReference>
<dbReference type="EMBL" id="CAJPWZ010001487">
    <property type="protein sequence ID" value="CAG2216573.1"/>
    <property type="molecule type" value="Genomic_DNA"/>
</dbReference>
<reference evidence="2" key="1">
    <citation type="submission" date="2021-03" db="EMBL/GenBank/DDBJ databases">
        <authorList>
            <person name="Bekaert M."/>
        </authorList>
    </citation>
    <scope>NUCLEOTIDE SEQUENCE</scope>
</reference>
<dbReference type="PANTHER" id="PTHR37984:SF15">
    <property type="entry name" value="INTEGRASE CATALYTIC DOMAIN-CONTAINING PROTEIN"/>
    <property type="match status" value="1"/>
</dbReference>
<evidence type="ECO:0000313" key="3">
    <source>
        <dbReference type="Proteomes" id="UP000683360"/>
    </source>
</evidence>
<dbReference type="OrthoDB" id="10062030at2759"/>
<dbReference type="InterPro" id="IPR036397">
    <property type="entry name" value="RNaseH_sf"/>
</dbReference>
<evidence type="ECO:0000259" key="1">
    <source>
        <dbReference type="PROSITE" id="PS50994"/>
    </source>
</evidence>
<name>A0A8S3SDI7_MYTED</name>
<dbReference type="GO" id="GO:0003676">
    <property type="term" value="F:nucleic acid binding"/>
    <property type="evidence" value="ECO:0007669"/>
    <property type="project" value="InterPro"/>
</dbReference>
<dbReference type="PROSITE" id="PS50994">
    <property type="entry name" value="INTEGRASE"/>
    <property type="match status" value="1"/>
</dbReference>
<sequence length="210" mass="24285">MCKLLGLHKTRTTGRRPQSDGMVERLNSTIENMLASFVSENQKNWDEYIFLLMMAYRASAHETTKVSPYEMMFGRSINLPIDLSIGHPDSNFIKPEYSSDYAYELSTKLDKIHDFARKHIAAGSNNMKRLYDRSTNFHEYKAGDAVWLYSPVRSKGLNPKLQRPWQGPFSVLEKINAVIYRIRKSPRSKPKIVHHDRLKLYVGDSLPFNG</sequence>
<dbReference type="Pfam" id="PF22938">
    <property type="entry name" value="Integrase_p58_C"/>
    <property type="match status" value="1"/>
</dbReference>
<dbReference type="PANTHER" id="PTHR37984">
    <property type="entry name" value="PROTEIN CBG26694"/>
    <property type="match status" value="1"/>
</dbReference>
<dbReference type="SUPFAM" id="SSF53098">
    <property type="entry name" value="Ribonuclease H-like"/>
    <property type="match status" value="1"/>
</dbReference>
<protein>
    <recommendedName>
        <fullName evidence="1">Integrase catalytic domain-containing protein</fullName>
    </recommendedName>
</protein>
<dbReference type="Proteomes" id="UP000683360">
    <property type="component" value="Unassembled WGS sequence"/>
</dbReference>
<dbReference type="Gene3D" id="3.30.420.10">
    <property type="entry name" value="Ribonuclease H-like superfamily/Ribonuclease H"/>
    <property type="match status" value="1"/>
</dbReference>
<gene>
    <name evidence="2" type="ORF">MEDL_30295</name>
</gene>
<organism evidence="2 3">
    <name type="scientific">Mytilus edulis</name>
    <name type="common">Blue mussel</name>
    <dbReference type="NCBI Taxonomy" id="6550"/>
    <lineage>
        <taxon>Eukaryota</taxon>
        <taxon>Metazoa</taxon>
        <taxon>Spiralia</taxon>
        <taxon>Lophotrochozoa</taxon>
        <taxon>Mollusca</taxon>
        <taxon>Bivalvia</taxon>
        <taxon>Autobranchia</taxon>
        <taxon>Pteriomorphia</taxon>
        <taxon>Mytilida</taxon>
        <taxon>Mytiloidea</taxon>
        <taxon>Mytilidae</taxon>
        <taxon>Mytilinae</taxon>
        <taxon>Mytilus</taxon>
    </lineage>
</organism>
<dbReference type="InterPro" id="IPR001584">
    <property type="entry name" value="Integrase_cat-core"/>
</dbReference>
<dbReference type="InterPro" id="IPR012337">
    <property type="entry name" value="RNaseH-like_sf"/>
</dbReference>
<dbReference type="InterPro" id="IPR050951">
    <property type="entry name" value="Retrovirus_Pol_polyprotein"/>
</dbReference>
<accession>A0A8S3SDI7</accession>
<comment type="caution">
    <text evidence="2">The sequence shown here is derived from an EMBL/GenBank/DDBJ whole genome shotgun (WGS) entry which is preliminary data.</text>
</comment>
<dbReference type="AlphaFoldDB" id="A0A8S3SDI7"/>
<feature type="domain" description="Integrase catalytic" evidence="1">
    <location>
        <begin position="1"/>
        <end position="76"/>
    </location>
</feature>
<evidence type="ECO:0000313" key="2">
    <source>
        <dbReference type="EMBL" id="CAG2216573.1"/>
    </source>
</evidence>
<dbReference type="InterPro" id="IPR054465">
    <property type="entry name" value="Integrase_p58-like_C"/>
</dbReference>
<proteinExistence type="predicted"/>
<keyword evidence="3" id="KW-1185">Reference proteome</keyword>